<proteinExistence type="predicted"/>
<organism evidence="2">
    <name type="scientific">Oppiella nova</name>
    <dbReference type="NCBI Taxonomy" id="334625"/>
    <lineage>
        <taxon>Eukaryota</taxon>
        <taxon>Metazoa</taxon>
        <taxon>Ecdysozoa</taxon>
        <taxon>Arthropoda</taxon>
        <taxon>Chelicerata</taxon>
        <taxon>Arachnida</taxon>
        <taxon>Acari</taxon>
        <taxon>Acariformes</taxon>
        <taxon>Sarcoptiformes</taxon>
        <taxon>Oribatida</taxon>
        <taxon>Brachypylina</taxon>
        <taxon>Oppioidea</taxon>
        <taxon>Oppiidae</taxon>
        <taxon>Oppiella</taxon>
    </lineage>
</organism>
<sequence>MIALHQRVRLGLTVNVALIIAFCVIPATLIFRNGYPPSHILTMRSDFLLSKGDGFKSFNHFFWSPWSHGVVFFIGLAFGYVTKKCVIWGSLLVSYMYIFYDSMLWAYGHTYGQSFTPFTAALLYPLKKVLWALNLTAIIWMCITGNATFINKFLSFRAFIPLSRLTYSVYLTHAWIVWIYWGSKRDLIDMKNFTILSLTSSVILISFCMSIVFSMLFEAPFFALQSYLKEYSSDQIKNTLLNKTNNNSAKFEAFYRKPLNASNNNDSHEMTANV</sequence>
<evidence type="ECO:0008006" key="4">
    <source>
        <dbReference type="Google" id="ProtNLM"/>
    </source>
</evidence>
<keyword evidence="1" id="KW-0812">Transmembrane</keyword>
<keyword evidence="1" id="KW-0472">Membrane</keyword>
<dbReference type="Proteomes" id="UP000728032">
    <property type="component" value="Unassembled WGS sequence"/>
</dbReference>
<dbReference type="EMBL" id="OC915919">
    <property type="protein sequence ID" value="CAD7642440.1"/>
    <property type="molecule type" value="Genomic_DNA"/>
</dbReference>
<reference evidence="2" key="1">
    <citation type="submission" date="2020-11" db="EMBL/GenBank/DDBJ databases">
        <authorList>
            <person name="Tran Van P."/>
        </authorList>
    </citation>
    <scope>NUCLEOTIDE SEQUENCE</scope>
</reference>
<feature type="transmembrane region" description="Helical" evidence="1">
    <location>
        <begin position="193"/>
        <end position="217"/>
    </location>
</feature>
<evidence type="ECO:0000313" key="3">
    <source>
        <dbReference type="Proteomes" id="UP000728032"/>
    </source>
</evidence>
<dbReference type="InterPro" id="IPR052728">
    <property type="entry name" value="O2_lipid_transport_reg"/>
</dbReference>
<dbReference type="PANTHER" id="PTHR11161">
    <property type="entry name" value="O-ACYLTRANSFERASE"/>
    <property type="match status" value="1"/>
</dbReference>
<feature type="transmembrane region" description="Helical" evidence="1">
    <location>
        <begin position="88"/>
        <end position="109"/>
    </location>
</feature>
<gene>
    <name evidence="2" type="ORF">ONB1V03_LOCUS3594</name>
</gene>
<accession>A0A7R9LIV8</accession>
<dbReference type="OrthoDB" id="6408118at2759"/>
<feature type="transmembrane region" description="Helical" evidence="1">
    <location>
        <begin position="12"/>
        <end position="31"/>
    </location>
</feature>
<name>A0A7R9LIV8_9ACAR</name>
<protein>
    <recommendedName>
        <fullName evidence="4">Acyltransferase 3 domain-containing protein</fullName>
    </recommendedName>
</protein>
<dbReference type="EMBL" id="CAJPVJ010001094">
    <property type="protein sequence ID" value="CAG2164034.1"/>
    <property type="molecule type" value="Genomic_DNA"/>
</dbReference>
<keyword evidence="1" id="KW-1133">Transmembrane helix</keyword>
<feature type="transmembrane region" description="Helical" evidence="1">
    <location>
        <begin position="129"/>
        <end position="150"/>
    </location>
</feature>
<dbReference type="PANTHER" id="PTHR11161:SF0">
    <property type="entry name" value="O-ACYLTRANSFERASE LIKE PROTEIN"/>
    <property type="match status" value="1"/>
</dbReference>
<evidence type="ECO:0000313" key="2">
    <source>
        <dbReference type="EMBL" id="CAD7642440.1"/>
    </source>
</evidence>
<evidence type="ECO:0000256" key="1">
    <source>
        <dbReference type="SAM" id="Phobius"/>
    </source>
</evidence>
<keyword evidence="3" id="KW-1185">Reference proteome</keyword>
<dbReference type="AlphaFoldDB" id="A0A7R9LIV8"/>
<feature type="transmembrane region" description="Helical" evidence="1">
    <location>
        <begin position="61"/>
        <end position="81"/>
    </location>
</feature>
<feature type="transmembrane region" description="Helical" evidence="1">
    <location>
        <begin position="162"/>
        <end position="181"/>
    </location>
</feature>